<keyword evidence="1" id="KW-0812">Transmembrane</keyword>
<dbReference type="Pfam" id="PF10326">
    <property type="entry name" value="7TM_GPCR_Str"/>
    <property type="match status" value="1"/>
</dbReference>
<dbReference type="Proteomes" id="UP000230233">
    <property type="component" value="Chromosome I"/>
</dbReference>
<feature type="transmembrane region" description="Helical" evidence="1">
    <location>
        <begin position="231"/>
        <end position="252"/>
    </location>
</feature>
<keyword evidence="1" id="KW-1133">Transmembrane helix</keyword>
<evidence type="ECO:0000313" key="3">
    <source>
        <dbReference type="EMBL" id="PIC54034.1"/>
    </source>
</evidence>
<accession>A0A2G5VQG5</accession>
<dbReference type="STRING" id="1611254.A0A2G5VQG5"/>
<evidence type="ECO:0000313" key="4">
    <source>
        <dbReference type="Proteomes" id="UP000230233"/>
    </source>
</evidence>
<dbReference type="AlphaFoldDB" id="A0A2G5VQG5"/>
<dbReference type="OrthoDB" id="5775722at2759"/>
<keyword evidence="2" id="KW-0732">Signal</keyword>
<keyword evidence="4" id="KW-1185">Reference proteome</keyword>
<evidence type="ECO:0000256" key="2">
    <source>
        <dbReference type="SAM" id="SignalP"/>
    </source>
</evidence>
<sequence>MRRGSKILLGCLTTVTLFNLYRFLGSEDYKDWVEAEQDEIDMKSVFKRFDTNEIFQKWHNCISEQLLWIQDAEKFWNDFMFASKRCDLRANVAQIGLITLKNSDEMKHVIFPKIKMRKLGNNVTFYGADPVSMINDNLYSQIGTYFPLAIGSNSGISKAMVMVEDGGYAPKSIVHVDIVYFFKNLLNVTKIDNLWFDAEGAEFGDGFFEIFYKNGRFDQNSIDIFIEILHIIQYFGFFSAQLTNSFLIYLIIKKAQALFGAYRYVMGTFALFSLIYAWIEIATQPVMHIYGPIFVVYMDSPMKYEKWIGNDVTF</sequence>
<protein>
    <submittedName>
        <fullName evidence="3">Uncharacterized protein</fullName>
    </submittedName>
</protein>
<evidence type="ECO:0000256" key="1">
    <source>
        <dbReference type="SAM" id="Phobius"/>
    </source>
</evidence>
<dbReference type="EMBL" id="PDUG01000001">
    <property type="protein sequence ID" value="PIC54034.1"/>
    <property type="molecule type" value="Genomic_DNA"/>
</dbReference>
<dbReference type="PANTHER" id="PTHR22989:SF15">
    <property type="entry name" value="METHYLTRANSFERASE FKBM DOMAIN-CONTAINING PROTEIN"/>
    <property type="match status" value="1"/>
</dbReference>
<name>A0A2G5VQG5_9PELO</name>
<reference evidence="4" key="1">
    <citation type="submission" date="2017-10" db="EMBL/GenBank/DDBJ databases">
        <title>Rapid genome shrinkage in a self-fertile nematode reveals novel sperm competition proteins.</title>
        <authorList>
            <person name="Yin D."/>
            <person name="Schwarz E.M."/>
            <person name="Thomas C.G."/>
            <person name="Felde R.L."/>
            <person name="Korf I.F."/>
            <person name="Cutter A.D."/>
            <person name="Schartner C.M."/>
            <person name="Ralston E.J."/>
            <person name="Meyer B.J."/>
            <person name="Haag E.S."/>
        </authorList>
    </citation>
    <scope>NUCLEOTIDE SEQUENCE [LARGE SCALE GENOMIC DNA]</scope>
    <source>
        <strain evidence="4">JU1422</strain>
    </source>
</reference>
<feature type="chain" id="PRO_5013734464" evidence="2">
    <location>
        <begin position="27"/>
        <end position="314"/>
    </location>
</feature>
<gene>
    <name evidence="3" type="primary">Cnig_chr_I.g3459</name>
    <name evidence="3" type="ORF">B9Z55_003459</name>
</gene>
<comment type="caution">
    <text evidence="3">The sequence shown here is derived from an EMBL/GenBank/DDBJ whole genome shotgun (WGS) entry which is preliminary data.</text>
</comment>
<keyword evidence="1" id="KW-0472">Membrane</keyword>
<proteinExistence type="predicted"/>
<organism evidence="3 4">
    <name type="scientific">Caenorhabditis nigoni</name>
    <dbReference type="NCBI Taxonomy" id="1611254"/>
    <lineage>
        <taxon>Eukaryota</taxon>
        <taxon>Metazoa</taxon>
        <taxon>Ecdysozoa</taxon>
        <taxon>Nematoda</taxon>
        <taxon>Chromadorea</taxon>
        <taxon>Rhabditida</taxon>
        <taxon>Rhabditina</taxon>
        <taxon>Rhabditomorpha</taxon>
        <taxon>Rhabditoidea</taxon>
        <taxon>Rhabditidae</taxon>
        <taxon>Peloderinae</taxon>
        <taxon>Caenorhabditis</taxon>
    </lineage>
</organism>
<feature type="transmembrane region" description="Helical" evidence="1">
    <location>
        <begin position="261"/>
        <end position="279"/>
    </location>
</feature>
<dbReference type="PANTHER" id="PTHR22989">
    <property type="entry name" value="UNCHARACTERIZED DUF13 C.ELEGANS"/>
    <property type="match status" value="1"/>
</dbReference>
<feature type="signal peptide" evidence="2">
    <location>
        <begin position="1"/>
        <end position="26"/>
    </location>
</feature>
<dbReference type="InterPro" id="IPR019428">
    <property type="entry name" value="7TM_GPCR_serpentine_rcpt_Str"/>
</dbReference>